<feature type="binding site" evidence="2">
    <location>
        <position position="526"/>
    </location>
    <ligand>
        <name>ATP</name>
        <dbReference type="ChEBI" id="CHEBI:30616"/>
    </ligand>
</feature>
<evidence type="ECO:0000313" key="6">
    <source>
        <dbReference type="EMBL" id="KAI3426335.1"/>
    </source>
</evidence>
<keyword evidence="1" id="KW-0675">Receptor</keyword>
<evidence type="ECO:0008006" key="8">
    <source>
        <dbReference type="Google" id="ProtNLM"/>
    </source>
</evidence>
<dbReference type="Pfam" id="PF01590">
    <property type="entry name" value="GAF"/>
    <property type="match status" value="1"/>
</dbReference>
<dbReference type="GO" id="GO:0005524">
    <property type="term" value="F:ATP binding"/>
    <property type="evidence" value="ECO:0007669"/>
    <property type="project" value="UniProtKB-UniRule"/>
</dbReference>
<evidence type="ECO:0000259" key="4">
    <source>
        <dbReference type="PROSITE" id="PS50011"/>
    </source>
</evidence>
<gene>
    <name evidence="6" type="ORF">D9Q98_008708</name>
</gene>
<feature type="region of interest" description="Disordered" evidence="3">
    <location>
        <begin position="839"/>
        <end position="905"/>
    </location>
</feature>
<dbReference type="OrthoDB" id="515019at2759"/>
<dbReference type="InterPro" id="IPR051681">
    <property type="entry name" value="Ser/Thr_Kinases-Pseudokinases"/>
</dbReference>
<keyword evidence="7" id="KW-1185">Reference proteome</keyword>
<comment type="caution">
    <text evidence="6">The sequence shown here is derived from an EMBL/GenBank/DDBJ whole genome shotgun (WGS) entry which is preliminary data.</text>
</comment>
<dbReference type="GO" id="GO:0004674">
    <property type="term" value="F:protein serine/threonine kinase activity"/>
    <property type="evidence" value="ECO:0007669"/>
    <property type="project" value="TreeGrafter"/>
</dbReference>
<dbReference type="SMART" id="SM00065">
    <property type="entry name" value="GAF"/>
    <property type="match status" value="1"/>
</dbReference>
<dbReference type="Gene3D" id="3.30.200.20">
    <property type="entry name" value="Phosphorylase Kinase, domain 1"/>
    <property type="match status" value="1"/>
</dbReference>
<protein>
    <recommendedName>
        <fullName evidence="8">LOV domain-containing protein</fullName>
    </recommendedName>
</protein>
<dbReference type="InterPro" id="IPR017441">
    <property type="entry name" value="Protein_kinase_ATP_BS"/>
</dbReference>
<sequence>MGACLAKPDGHAPAGPGPPLQEIAAVTDVVKPAHNGAVAAKPTTNGGLGHDVVKPGGSPAPVALLAHTPPEVMEAPYEAERLKAVRALNLIGATPKPKFESITALMKQMFETPVAAVTLIDDDLHFIARAGDWACSAGRQGSFCDWILVPELPQMLIVEDARKDPRFRSNPFVVGEPHIRFYAGAPLVSSYQHAHRYGTLCVFDFKPRRFDATKYTMLAHFAEIVVREMERELVMLLQQREMSSARSAETHLTRAMDSFHEGIILLDLSQSSWHILYSNDTFRRITGLHNELAGEDGTAPNGAAAADFWRLFSHVTTGSKSSYSAALLAMSTGGDFSLQVRPVAGQRQEVLTFKFRPADTDQLRSGMPHIGIPAWIDSAARAEEEEVESFLGNGGADPSAAAANAVAPNRSRQLSQHLPSHYFGVIAGTAASTPQALSTCGTVMGTAGSEPLPEPEAPPANGNLDLGLGFGSMVEGGAVSPTHILPSFIQLRPEVLEEVQLGPLIGTGSMGRCYRGMWQGGRVAVKIIECWEPLGGSSTPPMSTSDLPPQGTQAAVVEALLARSLSHPHIVTTFSHGMSAMEVREMARRHSQVWIVQEFCNRGSLLDAIDKGSLHLADEGPNMQAILLSAQEIAGACAYLHGHGVIHGDLTPSNVLLTSATKDKRRWICKVCDFGLAKHAGGSNELQSSAFGTVAYMPPELLAEGKLSKSADVYSFGIMLLEMYHGQRAWLGVPPLKVLSKVTAGMLPFEFPSEAPQALTSLMRRCLDLSPEQRPTFAAILSEVQDLIRSSSRPGTPAARHSRGASLSASTLPLVSGAAMLAAPAGTLGSGNSMVSAPSGGGIRLSTGRPKGWQGDDLPAPARAGSSGIPTAAAGISSPPSGVASPFAAMSPFATPPPEPASPTD</sequence>
<feature type="compositionally biased region" description="Pro residues" evidence="3">
    <location>
        <begin position="894"/>
        <end position="905"/>
    </location>
</feature>
<dbReference type="SUPFAM" id="SSF55781">
    <property type="entry name" value="GAF domain-like"/>
    <property type="match status" value="1"/>
</dbReference>
<evidence type="ECO:0000256" key="1">
    <source>
        <dbReference type="ARBA" id="ARBA00023170"/>
    </source>
</evidence>
<dbReference type="PROSITE" id="PS50011">
    <property type="entry name" value="PROTEIN_KINASE_DOM"/>
    <property type="match status" value="1"/>
</dbReference>
<dbReference type="InterPro" id="IPR000014">
    <property type="entry name" value="PAS"/>
</dbReference>
<organism evidence="6 7">
    <name type="scientific">Chlorella vulgaris</name>
    <name type="common">Green alga</name>
    <dbReference type="NCBI Taxonomy" id="3077"/>
    <lineage>
        <taxon>Eukaryota</taxon>
        <taxon>Viridiplantae</taxon>
        <taxon>Chlorophyta</taxon>
        <taxon>core chlorophytes</taxon>
        <taxon>Trebouxiophyceae</taxon>
        <taxon>Chlorellales</taxon>
        <taxon>Chlorellaceae</taxon>
        <taxon>Chlorella clade</taxon>
        <taxon>Chlorella</taxon>
    </lineage>
</organism>
<keyword evidence="2" id="KW-0547">Nucleotide-binding</keyword>
<name>A0A9D4TIL4_CHLVU</name>
<dbReference type="PROSITE" id="PS50112">
    <property type="entry name" value="PAS"/>
    <property type="match status" value="1"/>
</dbReference>
<dbReference type="SUPFAM" id="SSF56112">
    <property type="entry name" value="Protein kinase-like (PK-like)"/>
    <property type="match status" value="1"/>
</dbReference>
<feature type="domain" description="Protein kinase" evidence="4">
    <location>
        <begin position="499"/>
        <end position="788"/>
    </location>
</feature>
<dbReference type="Pfam" id="PF07714">
    <property type="entry name" value="PK_Tyr_Ser-Thr"/>
    <property type="match status" value="1"/>
</dbReference>
<feature type="domain" description="PAS" evidence="5">
    <location>
        <begin position="248"/>
        <end position="291"/>
    </location>
</feature>
<dbReference type="AlphaFoldDB" id="A0A9D4TIL4"/>
<proteinExistence type="predicted"/>
<evidence type="ECO:0000256" key="2">
    <source>
        <dbReference type="PROSITE-ProRule" id="PRU10141"/>
    </source>
</evidence>
<dbReference type="Gene3D" id="3.30.450.40">
    <property type="match status" value="1"/>
</dbReference>
<reference evidence="6" key="2">
    <citation type="submission" date="2020-11" db="EMBL/GenBank/DDBJ databases">
        <authorList>
            <person name="Cecchin M."/>
            <person name="Marcolungo L."/>
            <person name="Rossato M."/>
            <person name="Girolomoni L."/>
            <person name="Cosentino E."/>
            <person name="Cuine S."/>
            <person name="Li-Beisson Y."/>
            <person name="Delledonne M."/>
            <person name="Ballottari M."/>
        </authorList>
    </citation>
    <scope>NUCLEOTIDE SEQUENCE</scope>
    <source>
        <strain evidence="6">211/11P</strain>
        <tissue evidence="6">Whole cell</tissue>
    </source>
</reference>
<dbReference type="Proteomes" id="UP001055712">
    <property type="component" value="Unassembled WGS sequence"/>
</dbReference>
<dbReference type="EMBL" id="SIDB01000011">
    <property type="protein sequence ID" value="KAI3426335.1"/>
    <property type="molecule type" value="Genomic_DNA"/>
</dbReference>
<dbReference type="Gene3D" id="1.10.510.10">
    <property type="entry name" value="Transferase(Phosphotransferase) domain 1"/>
    <property type="match status" value="1"/>
</dbReference>
<evidence type="ECO:0000256" key="3">
    <source>
        <dbReference type="SAM" id="MobiDB-lite"/>
    </source>
</evidence>
<dbReference type="InterPro" id="IPR029016">
    <property type="entry name" value="GAF-like_dom_sf"/>
</dbReference>
<dbReference type="PROSITE" id="PS00107">
    <property type="entry name" value="PROTEIN_KINASE_ATP"/>
    <property type="match status" value="1"/>
</dbReference>
<evidence type="ECO:0000259" key="5">
    <source>
        <dbReference type="PROSITE" id="PS50112"/>
    </source>
</evidence>
<dbReference type="PANTHER" id="PTHR44329:SF214">
    <property type="entry name" value="PROTEIN KINASE DOMAIN-CONTAINING PROTEIN"/>
    <property type="match status" value="1"/>
</dbReference>
<dbReference type="InterPro" id="IPR011009">
    <property type="entry name" value="Kinase-like_dom_sf"/>
</dbReference>
<dbReference type="InterPro" id="IPR000719">
    <property type="entry name" value="Prot_kinase_dom"/>
</dbReference>
<keyword evidence="2" id="KW-0067">ATP-binding</keyword>
<dbReference type="InterPro" id="IPR008266">
    <property type="entry name" value="Tyr_kinase_AS"/>
</dbReference>
<dbReference type="InterPro" id="IPR003018">
    <property type="entry name" value="GAF"/>
</dbReference>
<evidence type="ECO:0000313" key="7">
    <source>
        <dbReference type="Proteomes" id="UP001055712"/>
    </source>
</evidence>
<dbReference type="PANTHER" id="PTHR44329">
    <property type="entry name" value="SERINE/THREONINE-PROTEIN KINASE TNNI3K-RELATED"/>
    <property type="match status" value="1"/>
</dbReference>
<accession>A0A9D4TIL4</accession>
<dbReference type="PROSITE" id="PS00109">
    <property type="entry name" value="PROTEIN_KINASE_TYR"/>
    <property type="match status" value="1"/>
</dbReference>
<dbReference type="InterPro" id="IPR001245">
    <property type="entry name" value="Ser-Thr/Tyr_kinase_cat_dom"/>
</dbReference>
<reference evidence="6" key="1">
    <citation type="journal article" date="2019" name="Plant J.">
        <title>Chlorella vulgaris genome assembly and annotation reveals the molecular basis for metabolic acclimation to high light conditions.</title>
        <authorList>
            <person name="Cecchin M."/>
            <person name="Marcolungo L."/>
            <person name="Rossato M."/>
            <person name="Girolomoni L."/>
            <person name="Cosentino E."/>
            <person name="Cuine S."/>
            <person name="Li-Beisson Y."/>
            <person name="Delledonne M."/>
            <person name="Ballottari M."/>
        </authorList>
    </citation>
    <scope>NUCLEOTIDE SEQUENCE</scope>
    <source>
        <strain evidence="6">211/11P</strain>
    </source>
</reference>